<dbReference type="FunFam" id="3.40.50.620:FF:000084">
    <property type="entry name" value="arginine--tRNA ligase, cytoplasmic"/>
    <property type="match status" value="1"/>
</dbReference>
<dbReference type="InterPro" id="IPR036695">
    <property type="entry name" value="Arg-tRNA-synth_N_sf"/>
</dbReference>
<feature type="domain" description="DALR anticodon binding" evidence="12">
    <location>
        <begin position="535"/>
        <end position="618"/>
    </location>
</feature>
<evidence type="ECO:0000313" key="16">
    <source>
        <dbReference type="WBParaSite" id="ACOC_0000569101-mRNA-1"/>
    </source>
</evidence>
<keyword evidence="3 10" id="KW-0436">Ligase</keyword>
<evidence type="ECO:0000256" key="2">
    <source>
        <dbReference type="ARBA" id="ARBA00012837"/>
    </source>
</evidence>
<evidence type="ECO:0000256" key="8">
    <source>
        <dbReference type="ARBA" id="ARBA00033033"/>
    </source>
</evidence>
<evidence type="ECO:0000256" key="9">
    <source>
        <dbReference type="ARBA" id="ARBA00049339"/>
    </source>
</evidence>
<dbReference type="InterPro" id="IPR001412">
    <property type="entry name" value="aa-tRNA-synth_I_CS"/>
</dbReference>
<evidence type="ECO:0000259" key="12">
    <source>
        <dbReference type="SMART" id="SM00836"/>
    </source>
</evidence>
<evidence type="ECO:0000256" key="4">
    <source>
        <dbReference type="ARBA" id="ARBA00022741"/>
    </source>
</evidence>
<evidence type="ECO:0000256" key="1">
    <source>
        <dbReference type="ARBA" id="ARBA00005594"/>
    </source>
</evidence>
<organism evidence="16">
    <name type="scientific">Angiostrongylus costaricensis</name>
    <name type="common">Nematode worm</name>
    <dbReference type="NCBI Taxonomy" id="334426"/>
    <lineage>
        <taxon>Eukaryota</taxon>
        <taxon>Metazoa</taxon>
        <taxon>Ecdysozoa</taxon>
        <taxon>Nematoda</taxon>
        <taxon>Chromadorea</taxon>
        <taxon>Rhabditida</taxon>
        <taxon>Rhabditina</taxon>
        <taxon>Rhabditomorpha</taxon>
        <taxon>Strongyloidea</taxon>
        <taxon>Metastrongylidae</taxon>
        <taxon>Angiostrongylus</taxon>
    </lineage>
</organism>
<dbReference type="InterPro" id="IPR009080">
    <property type="entry name" value="tRNAsynth_Ia_anticodon-bd"/>
</dbReference>
<proteinExistence type="inferred from homology"/>
<comment type="catalytic activity">
    <reaction evidence="9">
        <text>tRNA(Arg) + L-arginine + ATP = L-arginyl-tRNA(Arg) + AMP + diphosphate</text>
        <dbReference type="Rhea" id="RHEA:20301"/>
        <dbReference type="Rhea" id="RHEA-COMP:9658"/>
        <dbReference type="Rhea" id="RHEA-COMP:9673"/>
        <dbReference type="ChEBI" id="CHEBI:30616"/>
        <dbReference type="ChEBI" id="CHEBI:32682"/>
        <dbReference type="ChEBI" id="CHEBI:33019"/>
        <dbReference type="ChEBI" id="CHEBI:78442"/>
        <dbReference type="ChEBI" id="CHEBI:78513"/>
        <dbReference type="ChEBI" id="CHEBI:456215"/>
        <dbReference type="EC" id="6.1.1.19"/>
    </reaction>
</comment>
<evidence type="ECO:0000256" key="3">
    <source>
        <dbReference type="ARBA" id="ARBA00022598"/>
    </source>
</evidence>
<keyword evidence="15" id="KW-1185">Reference proteome</keyword>
<evidence type="ECO:0000256" key="10">
    <source>
        <dbReference type="RuleBase" id="RU363038"/>
    </source>
</evidence>
<keyword evidence="7 10" id="KW-0030">Aminoacyl-tRNA synthetase</keyword>
<dbReference type="Pfam" id="PF00750">
    <property type="entry name" value="tRNA-synt_1d"/>
    <property type="match status" value="1"/>
</dbReference>
<dbReference type="EMBL" id="UYYA01003887">
    <property type="protein sequence ID" value="VDM57277.1"/>
    <property type="molecule type" value="Genomic_DNA"/>
</dbReference>
<reference evidence="16" key="1">
    <citation type="submission" date="2017-02" db="UniProtKB">
        <authorList>
            <consortium name="WormBaseParasite"/>
        </authorList>
    </citation>
    <scope>IDENTIFICATION</scope>
</reference>
<dbReference type="GO" id="GO:0006420">
    <property type="term" value="P:arginyl-tRNA aminoacylation"/>
    <property type="evidence" value="ECO:0007669"/>
    <property type="project" value="InterPro"/>
</dbReference>
<dbReference type="SUPFAM" id="SSF47323">
    <property type="entry name" value="Anticodon-binding domain of a subclass of class I aminoacyl-tRNA synthetases"/>
    <property type="match status" value="1"/>
</dbReference>
<comment type="similarity">
    <text evidence="1 10">Belongs to the class-I aminoacyl-tRNA synthetase family.</text>
</comment>
<protein>
    <recommendedName>
        <fullName evidence="2">arginine--tRNA ligase</fullName>
        <ecNumber evidence="2">6.1.1.19</ecNumber>
    </recommendedName>
    <alternativeName>
        <fullName evidence="8">Arginyl-tRNA synthetase</fullName>
    </alternativeName>
</protein>
<dbReference type="CDD" id="cd00671">
    <property type="entry name" value="ArgRS_core"/>
    <property type="match status" value="1"/>
</dbReference>
<keyword evidence="5 10" id="KW-0067">ATP-binding</keyword>
<dbReference type="Proteomes" id="UP000267027">
    <property type="component" value="Unassembled WGS sequence"/>
</dbReference>
<dbReference type="InterPro" id="IPR001278">
    <property type="entry name" value="Arg-tRNA-ligase"/>
</dbReference>
<dbReference type="OMA" id="NKPLHLG"/>
<dbReference type="AlphaFoldDB" id="A0A0R3PLP2"/>
<dbReference type="Gene3D" id="3.30.1360.70">
    <property type="entry name" value="Arginyl tRNA synthetase N-terminal domain"/>
    <property type="match status" value="1"/>
</dbReference>
<dbReference type="PRINTS" id="PR01038">
    <property type="entry name" value="TRNASYNTHARG"/>
</dbReference>
<dbReference type="InterPro" id="IPR008909">
    <property type="entry name" value="DALR_anticod-bd"/>
</dbReference>
<dbReference type="EC" id="6.1.1.19" evidence="2"/>
<dbReference type="SMART" id="SM01016">
    <property type="entry name" value="Arg_tRNA_synt_N"/>
    <property type="match status" value="1"/>
</dbReference>
<evidence type="ECO:0000313" key="14">
    <source>
        <dbReference type="EMBL" id="VDM57277.1"/>
    </source>
</evidence>
<dbReference type="InterPro" id="IPR005148">
    <property type="entry name" value="Arg-tRNA-synth_N"/>
</dbReference>
<reference evidence="14 15" key="2">
    <citation type="submission" date="2018-11" db="EMBL/GenBank/DDBJ databases">
        <authorList>
            <consortium name="Pathogen Informatics"/>
        </authorList>
    </citation>
    <scope>NUCLEOTIDE SEQUENCE [LARGE SCALE GENOMIC DNA]</scope>
    <source>
        <strain evidence="14 15">Costa Rica</strain>
    </source>
</reference>
<feature type="region of interest" description="Disordered" evidence="11">
    <location>
        <begin position="65"/>
        <end position="88"/>
    </location>
</feature>
<keyword evidence="4 10" id="KW-0547">Nucleotide-binding</keyword>
<feature type="domain" description="Arginyl tRNA synthetase N-terminal" evidence="13">
    <location>
        <begin position="108"/>
        <end position="166"/>
    </location>
</feature>
<dbReference type="STRING" id="334426.A0A0R3PLP2"/>
<dbReference type="Pfam" id="PF05746">
    <property type="entry name" value="DALR_1"/>
    <property type="match status" value="1"/>
</dbReference>
<dbReference type="NCBIfam" id="TIGR00456">
    <property type="entry name" value="argS"/>
    <property type="match status" value="1"/>
</dbReference>
<evidence type="ECO:0000259" key="13">
    <source>
        <dbReference type="SMART" id="SM01016"/>
    </source>
</evidence>
<evidence type="ECO:0000256" key="5">
    <source>
        <dbReference type="ARBA" id="ARBA00022840"/>
    </source>
</evidence>
<sequence length="627" mass="71489">MSAERVGFLATEISRLTRITNAMCNGDVTDEVLEVCPELAPAFKEFRKLKYRKIILERGKGRGRFNDNNGVSNTNNKSKGNSTMSNSPSNAKKYNYVTVQDYGSSILGRLSDIFKTAIVEAFPSIDEVAVSLTETTNPKFGDYQCNSAMAISAIEVVPAGYVNIFLNRLFIEKQIRDIALKGVQLPQLLKRKVVVDFSSPNIAKEMHVGHLRSTIIGDSISRLLETVGFDVLRVNHIGDWGTQFGMLIAHLYDKYPDFLSQPPPISDLQAFYKESKKRFDEDAEFKRRAYDFVVKLQNYNAEIIGAWTLICNISKKYNQMVYKRLDIVAEDVGESFYQKMMVELVHDLKKTQLDSIREEEGRLLYFPVDCEVPLTIVKSDGGYTYDTSDMAALRYRLHTMNADWIIYVVDAGQSLHFETVFAAARELGWYDESKQRVVHVPFGLVLGEDRKKFKTRSGETVRLLDLLDEGLKRASAKLDEKGRAEVMDEKELAAARDAVAYGCIKYSDLSHTRTQDYVFSFDRMLDDKGNTAVYLLYAYARIRDFVLRTPAIPITHSAELKLSKQILKLSDCILQVLDSLMPHQLCDYLYQLATTFHDFYSMCYVIEKNQSKCIIIIMNLEAPYFNK</sequence>
<dbReference type="SUPFAM" id="SSF55190">
    <property type="entry name" value="Arginyl-tRNA synthetase (ArgRS), N-terminal 'additional' domain"/>
    <property type="match status" value="1"/>
</dbReference>
<dbReference type="WBParaSite" id="ACOC_0000569101-mRNA-1">
    <property type="protein sequence ID" value="ACOC_0000569101-mRNA-1"/>
    <property type="gene ID" value="ACOC_0000569101"/>
</dbReference>
<dbReference type="InterPro" id="IPR035684">
    <property type="entry name" value="ArgRS_core"/>
</dbReference>
<dbReference type="GO" id="GO:0005524">
    <property type="term" value="F:ATP binding"/>
    <property type="evidence" value="ECO:0007669"/>
    <property type="project" value="UniProtKB-KW"/>
</dbReference>
<dbReference type="PANTHER" id="PTHR11956:SF5">
    <property type="entry name" value="ARGININE--TRNA LIGASE, CYTOPLASMIC"/>
    <property type="match status" value="1"/>
</dbReference>
<dbReference type="GO" id="GO:0005737">
    <property type="term" value="C:cytoplasm"/>
    <property type="evidence" value="ECO:0007669"/>
    <property type="project" value="InterPro"/>
</dbReference>
<evidence type="ECO:0000256" key="11">
    <source>
        <dbReference type="SAM" id="MobiDB-lite"/>
    </source>
</evidence>
<keyword evidence="6 10" id="KW-0648">Protein biosynthesis</keyword>
<dbReference type="OrthoDB" id="68056at2759"/>
<dbReference type="Pfam" id="PF03485">
    <property type="entry name" value="Arg_tRNA_synt_N"/>
    <property type="match status" value="1"/>
</dbReference>
<name>A0A0R3PLP2_ANGCS</name>
<dbReference type="GO" id="GO:0004814">
    <property type="term" value="F:arginine-tRNA ligase activity"/>
    <property type="evidence" value="ECO:0007669"/>
    <property type="project" value="UniProtKB-EC"/>
</dbReference>
<evidence type="ECO:0000256" key="7">
    <source>
        <dbReference type="ARBA" id="ARBA00023146"/>
    </source>
</evidence>
<evidence type="ECO:0000313" key="15">
    <source>
        <dbReference type="Proteomes" id="UP000267027"/>
    </source>
</evidence>
<dbReference type="PANTHER" id="PTHR11956">
    <property type="entry name" value="ARGINYL-TRNA SYNTHETASE"/>
    <property type="match status" value="1"/>
</dbReference>
<feature type="compositionally biased region" description="Low complexity" evidence="11">
    <location>
        <begin position="66"/>
        <end position="87"/>
    </location>
</feature>
<dbReference type="InterPro" id="IPR014729">
    <property type="entry name" value="Rossmann-like_a/b/a_fold"/>
</dbReference>
<gene>
    <name evidence="14" type="ORF">ACOC_LOCUS5692</name>
</gene>
<dbReference type="Gene3D" id="3.40.50.620">
    <property type="entry name" value="HUPs"/>
    <property type="match status" value="1"/>
</dbReference>
<dbReference type="PROSITE" id="PS00178">
    <property type="entry name" value="AA_TRNA_LIGASE_I"/>
    <property type="match status" value="1"/>
</dbReference>
<dbReference type="SUPFAM" id="SSF52374">
    <property type="entry name" value="Nucleotidylyl transferase"/>
    <property type="match status" value="1"/>
</dbReference>
<dbReference type="SMART" id="SM00836">
    <property type="entry name" value="DALR_1"/>
    <property type="match status" value="1"/>
</dbReference>
<evidence type="ECO:0000256" key="6">
    <source>
        <dbReference type="ARBA" id="ARBA00022917"/>
    </source>
</evidence>
<dbReference type="Gene3D" id="1.10.730.10">
    <property type="entry name" value="Isoleucyl-tRNA Synthetase, Domain 1"/>
    <property type="match status" value="1"/>
</dbReference>
<accession>A0A0R3PLP2</accession>